<gene>
    <name evidence="1" type="ORF">Bcop_1830</name>
</gene>
<evidence type="ECO:0000313" key="2">
    <source>
        <dbReference type="Proteomes" id="UP000018439"/>
    </source>
</evidence>
<dbReference type="eggNOG" id="ENOG502ZAA3">
    <property type="taxonomic scope" value="Bacteria"/>
</dbReference>
<dbReference type="OrthoDB" id="994479at2"/>
<sequence>MQYKIATNILVTCLVLFFTSCENKFERVVYSTSQPKITNLEVSVEGLLTVPDSVFITATVVDKNTPLSTLDITLKTASQELFQKSIRTKGYEAEIKNFAFYIPFQPNLNDNEPAILTIQAINIEGTTHKEVRELKLQRPKLSKQLYLHIENEVYTLEQSTTNPYEYISAEDNYPQTFKGKISTHESLEESNLIWGEGEDTNTTSVINNSQGNFNFNFEEWQIQNITFNTLSFELGIIGTQQYIAINGTQLEAKQGLFEAGIKFEQGKEFTIEGIENIKEAYNRDFFEYNEATGKFKFLRESGTWEVYYSSKYNYIWVINSDHVAPQAFWIIGHGFTCSPVWNDDYFLGGWDSEDITRMAYVVKIAPKKYQTTMYITNQHEWDSFEFEIYSNKESGKEKGILLKEGSITSDTEGFTISNSNGLTNADNFTPGYYQLTFDTTLGVGNETVHIKRILNNL</sequence>
<keyword evidence="2" id="KW-1185">Reference proteome</keyword>
<protein>
    <submittedName>
        <fullName evidence="1">Uncharacterized protein</fullName>
    </submittedName>
</protein>
<dbReference type="STRING" id="679937.Bcop_1830"/>
<accession>F3ZRS9</accession>
<dbReference type="Proteomes" id="UP000018439">
    <property type="component" value="Chromosome"/>
</dbReference>
<evidence type="ECO:0000313" key="1">
    <source>
        <dbReference type="EMBL" id="EGJ72018.1"/>
    </source>
</evidence>
<name>F3ZRS9_9BACE</name>
<dbReference type="HOGENOM" id="CLU_598068_0_0_10"/>
<dbReference type="PROSITE" id="PS51257">
    <property type="entry name" value="PROKAR_LIPOPROTEIN"/>
    <property type="match status" value="1"/>
</dbReference>
<organism evidence="1 2">
    <name type="scientific">Bacteroides coprosuis DSM 18011</name>
    <dbReference type="NCBI Taxonomy" id="679937"/>
    <lineage>
        <taxon>Bacteria</taxon>
        <taxon>Pseudomonadati</taxon>
        <taxon>Bacteroidota</taxon>
        <taxon>Bacteroidia</taxon>
        <taxon>Bacteroidales</taxon>
        <taxon>Bacteroidaceae</taxon>
        <taxon>Bacteroides</taxon>
    </lineage>
</organism>
<proteinExistence type="predicted"/>
<dbReference type="AlphaFoldDB" id="F3ZRS9"/>
<reference evidence="1 2" key="1">
    <citation type="journal article" date="2011" name="Stand. Genomic Sci.">
        <title>Non-contiguous finished genome sequence of Bacteroides coprosuis type strain (PC139).</title>
        <authorList>
            <person name="Land M."/>
            <person name="Held B."/>
            <person name="Gronow S."/>
            <person name="Abt B."/>
            <person name="Lucas S."/>
            <person name="Del Rio T.G."/>
            <person name="Nolan M."/>
            <person name="Tice H."/>
            <person name="Cheng J.F."/>
            <person name="Pitluck S."/>
            <person name="Liolios K."/>
            <person name="Pagani I."/>
            <person name="Ivanova N."/>
            <person name="Mavromatis K."/>
            <person name="Mikhailova N."/>
            <person name="Pati A."/>
            <person name="Tapia R."/>
            <person name="Han C."/>
            <person name="Goodwin L."/>
            <person name="Chen A."/>
            <person name="Palaniappan K."/>
            <person name="Hauser L."/>
            <person name="Brambilla E.M."/>
            <person name="Rohde M."/>
            <person name="Goker M."/>
            <person name="Detter J.C."/>
            <person name="Woyke T."/>
            <person name="Bristow J."/>
            <person name="Eisen J.A."/>
            <person name="Markowitz V."/>
            <person name="Hugenholtz P."/>
            <person name="Kyrpides N.C."/>
            <person name="Klenk H.P."/>
            <person name="Lapidus A."/>
        </authorList>
    </citation>
    <scope>NUCLEOTIDE SEQUENCE [LARGE SCALE GENOMIC DNA]</scope>
    <source>
        <strain evidence="1 2">DSM 18011</strain>
    </source>
</reference>
<dbReference type="EMBL" id="CM001167">
    <property type="protein sequence ID" value="EGJ72018.1"/>
    <property type="molecule type" value="Genomic_DNA"/>
</dbReference>